<dbReference type="InterPro" id="IPR016169">
    <property type="entry name" value="FAD-bd_PCMH_sub2"/>
</dbReference>
<dbReference type="PROSITE" id="PS51387">
    <property type="entry name" value="FAD_PCMH"/>
    <property type="match status" value="1"/>
</dbReference>
<evidence type="ECO:0000259" key="3">
    <source>
        <dbReference type="PROSITE" id="PS51387"/>
    </source>
</evidence>
<keyword evidence="1" id="KW-0285">Flavoprotein</keyword>
<dbReference type="RefSeq" id="WP_179444587.1">
    <property type="nucleotide sequence ID" value="NZ_JACBZS010000001.1"/>
</dbReference>
<dbReference type="PANTHER" id="PTHR11748">
    <property type="entry name" value="D-LACTATE DEHYDROGENASE"/>
    <property type="match status" value="1"/>
</dbReference>
<evidence type="ECO:0000313" key="4">
    <source>
        <dbReference type="EMBL" id="NYI70657.1"/>
    </source>
</evidence>
<dbReference type="GO" id="GO:0003824">
    <property type="term" value="F:catalytic activity"/>
    <property type="evidence" value="ECO:0007669"/>
    <property type="project" value="InterPro"/>
</dbReference>
<sequence length="395" mass="40496">MATTERPTSTAEAAEALASSRGGIMITGAGSKQGWGAHPEPPETVIDTTALTDVIAYHPGDLSLRVGAGIPLIELQGVLAEHDQWLALDPAEITRGATVGGLLAAGSAGPRRYRYGTLRDLAIGARLVLSDGSVIRSGSHVIKNVAGYALTPLLHGSLGSLALVSEIILRLHPRPAATASVLTRCSLRIACELSASVSASGVEPAALTWAGDDPDDGSTEFLFDGTAAAVAAAAERTAATLRGLGHAPAEIEQRDNADLQTGAWSGRQPPPAPADGLTVLRIGVRPSRLPEAAAAVRDSVAAETATATWHAELGTGALTVLLAGSPEAQARVIDASRRVATGLGGRLLLRDRPPAVAALADALGPPPAEAYLMGAVKRALDPDQRLARGRFAGWF</sequence>
<reference evidence="4 5" key="1">
    <citation type="submission" date="2020-07" db="EMBL/GenBank/DDBJ databases">
        <title>Sequencing the genomes of 1000 actinobacteria strains.</title>
        <authorList>
            <person name="Klenk H.-P."/>
        </authorList>
    </citation>
    <scope>NUCLEOTIDE SEQUENCE [LARGE SCALE GENOMIC DNA]</scope>
    <source>
        <strain evidence="4 5">DSM 103164</strain>
    </source>
</reference>
<gene>
    <name evidence="4" type="ORF">GGQ54_001217</name>
</gene>
<dbReference type="InterPro" id="IPR016164">
    <property type="entry name" value="FAD-linked_Oxase-like_C"/>
</dbReference>
<dbReference type="EMBL" id="JACBZS010000001">
    <property type="protein sequence ID" value="NYI70657.1"/>
    <property type="molecule type" value="Genomic_DNA"/>
</dbReference>
<dbReference type="AlphaFoldDB" id="A0A7Z0IKP2"/>
<dbReference type="SUPFAM" id="SSF55103">
    <property type="entry name" value="FAD-linked oxidases, C-terminal domain"/>
    <property type="match status" value="1"/>
</dbReference>
<dbReference type="Pfam" id="PF01565">
    <property type="entry name" value="FAD_binding_4"/>
    <property type="match status" value="1"/>
</dbReference>
<dbReference type="Proteomes" id="UP000527616">
    <property type="component" value="Unassembled WGS sequence"/>
</dbReference>
<organism evidence="4 5">
    <name type="scientific">Naumannella cuiyingiana</name>
    <dbReference type="NCBI Taxonomy" id="1347891"/>
    <lineage>
        <taxon>Bacteria</taxon>
        <taxon>Bacillati</taxon>
        <taxon>Actinomycetota</taxon>
        <taxon>Actinomycetes</taxon>
        <taxon>Propionibacteriales</taxon>
        <taxon>Propionibacteriaceae</taxon>
        <taxon>Naumannella</taxon>
    </lineage>
</organism>
<name>A0A7Z0IKP2_9ACTN</name>
<dbReference type="InterPro" id="IPR036318">
    <property type="entry name" value="FAD-bd_PCMH-like_sf"/>
</dbReference>
<feature type="domain" description="FAD-binding PCMH-type" evidence="3">
    <location>
        <begin position="1"/>
        <end position="174"/>
    </location>
</feature>
<keyword evidence="2" id="KW-0274">FAD</keyword>
<keyword evidence="5" id="KW-1185">Reference proteome</keyword>
<evidence type="ECO:0000256" key="1">
    <source>
        <dbReference type="ARBA" id="ARBA00022630"/>
    </source>
</evidence>
<evidence type="ECO:0000313" key="5">
    <source>
        <dbReference type="Proteomes" id="UP000527616"/>
    </source>
</evidence>
<protein>
    <submittedName>
        <fullName evidence="4">Glycolate oxidase FAD binding subunit</fullName>
    </submittedName>
</protein>
<accession>A0A7Z0IKP2</accession>
<dbReference type="PANTHER" id="PTHR11748:SF103">
    <property type="entry name" value="GLYCOLATE OXIDASE SUBUNIT GLCE"/>
    <property type="match status" value="1"/>
</dbReference>
<evidence type="ECO:0000256" key="2">
    <source>
        <dbReference type="ARBA" id="ARBA00022827"/>
    </source>
</evidence>
<dbReference type="SUPFAM" id="SSF56176">
    <property type="entry name" value="FAD-binding/transporter-associated domain-like"/>
    <property type="match status" value="1"/>
</dbReference>
<dbReference type="InterPro" id="IPR006094">
    <property type="entry name" value="Oxid_FAD_bind_N"/>
</dbReference>
<dbReference type="InterPro" id="IPR016166">
    <property type="entry name" value="FAD-bd_PCMH"/>
</dbReference>
<dbReference type="GO" id="GO:0071949">
    <property type="term" value="F:FAD binding"/>
    <property type="evidence" value="ECO:0007669"/>
    <property type="project" value="InterPro"/>
</dbReference>
<dbReference type="Gene3D" id="3.30.465.10">
    <property type="match status" value="1"/>
</dbReference>
<comment type="caution">
    <text evidence="4">The sequence shown here is derived from an EMBL/GenBank/DDBJ whole genome shotgun (WGS) entry which is preliminary data.</text>
</comment>
<proteinExistence type="predicted"/>